<reference evidence="1 2" key="1">
    <citation type="journal article" date="2018" name="IMA Fungus">
        <title>IMA Genome-F 9: Draft genome sequence of Annulohypoxylon stygium, Aspergillus mulundensis, Berkeleyomyces basicola (syn. Thielaviopsis basicola), Ceratocystis smalleyi, two Cercospora beticola strains, Coleophoma cylindrospora, Fusarium fracticaudum, Phialophora cf. hyalina, and Morchella septimelata.</title>
        <authorList>
            <person name="Wingfield B.D."/>
            <person name="Bills G.F."/>
            <person name="Dong Y."/>
            <person name="Huang W."/>
            <person name="Nel W.J."/>
            <person name="Swalarsk-Parry B.S."/>
            <person name="Vaghefi N."/>
            <person name="Wilken P.M."/>
            <person name="An Z."/>
            <person name="de Beer Z.W."/>
            <person name="De Vos L."/>
            <person name="Chen L."/>
            <person name="Duong T.A."/>
            <person name="Gao Y."/>
            <person name="Hammerbacher A."/>
            <person name="Kikkert J.R."/>
            <person name="Li Y."/>
            <person name="Li H."/>
            <person name="Li K."/>
            <person name="Li Q."/>
            <person name="Liu X."/>
            <person name="Ma X."/>
            <person name="Naidoo K."/>
            <person name="Pethybridge S.J."/>
            <person name="Sun J."/>
            <person name="Steenkamp E.T."/>
            <person name="van der Nest M.A."/>
            <person name="van Wyk S."/>
            <person name="Wingfield M.J."/>
            <person name="Xiong C."/>
            <person name="Yue Q."/>
            <person name="Zhang X."/>
        </authorList>
    </citation>
    <scope>NUCLEOTIDE SEQUENCE [LARGE SCALE GENOMIC DNA]</scope>
    <source>
        <strain evidence="1 2">BP5796</strain>
    </source>
</reference>
<evidence type="ECO:0000313" key="1">
    <source>
        <dbReference type="EMBL" id="RDW66893.1"/>
    </source>
</evidence>
<dbReference type="EMBL" id="PDLN01000014">
    <property type="protein sequence ID" value="RDW66893.1"/>
    <property type="molecule type" value="Genomic_DNA"/>
</dbReference>
<dbReference type="Proteomes" id="UP000256328">
    <property type="component" value="Unassembled WGS sequence"/>
</dbReference>
<organism evidence="1 2">
    <name type="scientific">Coleophoma crateriformis</name>
    <dbReference type="NCBI Taxonomy" id="565419"/>
    <lineage>
        <taxon>Eukaryota</taxon>
        <taxon>Fungi</taxon>
        <taxon>Dikarya</taxon>
        <taxon>Ascomycota</taxon>
        <taxon>Pezizomycotina</taxon>
        <taxon>Leotiomycetes</taxon>
        <taxon>Helotiales</taxon>
        <taxon>Dermateaceae</taxon>
        <taxon>Coleophoma</taxon>
    </lineage>
</organism>
<keyword evidence="2" id="KW-1185">Reference proteome</keyword>
<dbReference type="AlphaFoldDB" id="A0A3D8QYI9"/>
<proteinExistence type="predicted"/>
<comment type="caution">
    <text evidence="1">The sequence shown here is derived from an EMBL/GenBank/DDBJ whole genome shotgun (WGS) entry which is preliminary data.</text>
</comment>
<protein>
    <submittedName>
        <fullName evidence="1">Uncharacterized protein</fullName>
    </submittedName>
</protein>
<accession>A0A3D8QYI9</accession>
<sequence>MRGAFSDACMHAVEHNIEHREAWWAGKTGRRPTGGAAERAETGGQFETFRLPDPWDVCKTMKGAWALEMKHSTRVIEDAMRRGVHEERAPERALAVSAVPATLMQNAGVAVQCTTIRRCAALEQHPLPSRSLSRPAAYRIDRRPATSVRRTRPCHGTCLSRWPPVLVSGSIFGFRIWCFTRSSSPSMPRSGGIWEAGWSCALVASAGDAIFNLINICKATARVLPEHCARLRSAASINSRCQTTQMDARPATLASSTGSAHRSFGLHHLSHQATSLTLAGPRCARFSLNGAASPELELTSVYGVLLVRESCVAISPSFPYTPRKLENPGTRRDYCTEDSSAAAAISSTLRTTSVRKCEEYPDHAKESCTEGPLGSAVPGCKADLLEAAWVNC</sequence>
<evidence type="ECO:0000313" key="2">
    <source>
        <dbReference type="Proteomes" id="UP000256328"/>
    </source>
</evidence>
<gene>
    <name evidence="1" type="ORF">BP5796_09642</name>
</gene>
<name>A0A3D8QYI9_9HELO</name>